<reference evidence="2" key="1">
    <citation type="journal article" date="2019" name="Int. J. Syst. Evol. Microbiol.">
        <title>The Global Catalogue of Microorganisms (GCM) 10K type strain sequencing project: providing services to taxonomists for standard genome sequencing and annotation.</title>
        <authorList>
            <consortium name="The Broad Institute Genomics Platform"/>
            <consortium name="The Broad Institute Genome Sequencing Center for Infectious Disease"/>
            <person name="Wu L."/>
            <person name="Ma J."/>
        </authorList>
    </citation>
    <scope>NUCLEOTIDE SEQUENCE [LARGE SCALE GENOMIC DNA]</scope>
    <source>
        <strain evidence="2">JCM 17759</strain>
    </source>
</reference>
<sequence length="70" mass="7582">MPRALQLVKVWGQRGASLIPSPAFKASRFVAGDGWIANATSYDNTKPSGSASRCIVVPWMKCCILRETGK</sequence>
<proteinExistence type="predicted"/>
<protein>
    <submittedName>
        <fullName evidence="1">Uncharacterized protein</fullName>
    </submittedName>
</protein>
<name>A0ABP8MCK0_9BACT</name>
<evidence type="ECO:0000313" key="2">
    <source>
        <dbReference type="Proteomes" id="UP001500840"/>
    </source>
</evidence>
<dbReference type="Proteomes" id="UP001500840">
    <property type="component" value="Unassembled WGS sequence"/>
</dbReference>
<gene>
    <name evidence="1" type="ORF">GCM10023156_11550</name>
</gene>
<evidence type="ECO:0000313" key="1">
    <source>
        <dbReference type="EMBL" id="GAA4448435.1"/>
    </source>
</evidence>
<dbReference type="EMBL" id="BAABGA010000017">
    <property type="protein sequence ID" value="GAA4448435.1"/>
    <property type="molecule type" value="Genomic_DNA"/>
</dbReference>
<accession>A0ABP8MCK0</accession>
<keyword evidence="2" id="KW-1185">Reference proteome</keyword>
<organism evidence="1 2">
    <name type="scientific">Novipirellula rosea</name>
    <dbReference type="NCBI Taxonomy" id="1031540"/>
    <lineage>
        <taxon>Bacteria</taxon>
        <taxon>Pseudomonadati</taxon>
        <taxon>Planctomycetota</taxon>
        <taxon>Planctomycetia</taxon>
        <taxon>Pirellulales</taxon>
        <taxon>Pirellulaceae</taxon>
        <taxon>Novipirellula</taxon>
    </lineage>
</organism>
<comment type="caution">
    <text evidence="1">The sequence shown here is derived from an EMBL/GenBank/DDBJ whole genome shotgun (WGS) entry which is preliminary data.</text>
</comment>